<comment type="caution">
    <text evidence="1">The sequence shown here is derived from an EMBL/GenBank/DDBJ whole genome shotgun (WGS) entry which is preliminary data.</text>
</comment>
<keyword evidence="2" id="KW-1185">Reference proteome</keyword>
<dbReference type="EMBL" id="BPLQ01000575">
    <property type="protein sequence ID" value="GIX73068.1"/>
    <property type="molecule type" value="Genomic_DNA"/>
</dbReference>
<accession>A0AAV4MMI6</accession>
<name>A0AAV4MMI6_9ARAC</name>
<proteinExistence type="predicted"/>
<evidence type="ECO:0000313" key="2">
    <source>
        <dbReference type="Proteomes" id="UP001054837"/>
    </source>
</evidence>
<organism evidence="1 2">
    <name type="scientific">Caerostris darwini</name>
    <dbReference type="NCBI Taxonomy" id="1538125"/>
    <lineage>
        <taxon>Eukaryota</taxon>
        <taxon>Metazoa</taxon>
        <taxon>Ecdysozoa</taxon>
        <taxon>Arthropoda</taxon>
        <taxon>Chelicerata</taxon>
        <taxon>Arachnida</taxon>
        <taxon>Araneae</taxon>
        <taxon>Araneomorphae</taxon>
        <taxon>Entelegynae</taxon>
        <taxon>Araneoidea</taxon>
        <taxon>Araneidae</taxon>
        <taxon>Caerostris</taxon>
    </lineage>
</organism>
<protein>
    <submittedName>
        <fullName evidence="1">Uncharacterized protein</fullName>
    </submittedName>
</protein>
<dbReference type="AlphaFoldDB" id="A0AAV4MMI6"/>
<dbReference type="Proteomes" id="UP001054837">
    <property type="component" value="Unassembled WGS sequence"/>
</dbReference>
<reference evidence="1 2" key="1">
    <citation type="submission" date="2021-06" db="EMBL/GenBank/DDBJ databases">
        <title>Caerostris darwini draft genome.</title>
        <authorList>
            <person name="Kono N."/>
            <person name="Arakawa K."/>
        </authorList>
    </citation>
    <scope>NUCLEOTIDE SEQUENCE [LARGE SCALE GENOMIC DNA]</scope>
</reference>
<gene>
    <name evidence="1" type="ORF">CDAR_440721</name>
</gene>
<sequence length="110" mass="12325">MTHKSPNYPIRRAKTYKTGDKLRNKKLQLIPRQFVCDAFNAVPVSATSGKSERVLVLQQLAYDIDKLSLISGIAGVGSERVEDSSNFHMPIEGFFLPTLISILSTLERLF</sequence>
<evidence type="ECO:0000313" key="1">
    <source>
        <dbReference type="EMBL" id="GIX73068.1"/>
    </source>
</evidence>